<dbReference type="SMART" id="SM00180">
    <property type="entry name" value="EGF_Lam"/>
    <property type="match status" value="3"/>
</dbReference>
<accession>A0ABD1D959</accession>
<dbReference type="FunFam" id="2.10.25.10:FF:000174">
    <property type="entry name" value="Laminin subunit gamma-1"/>
    <property type="match status" value="1"/>
</dbReference>
<comment type="caution">
    <text evidence="3">Lacks conserved residue(s) required for the propagation of feature annotation.</text>
</comment>
<dbReference type="Gene3D" id="2.10.25.10">
    <property type="entry name" value="Laminin"/>
    <property type="match status" value="3"/>
</dbReference>
<organism evidence="6 7">
    <name type="scientific">Culex pipiens pipiens</name>
    <name type="common">Northern house mosquito</name>
    <dbReference type="NCBI Taxonomy" id="38569"/>
    <lineage>
        <taxon>Eukaryota</taxon>
        <taxon>Metazoa</taxon>
        <taxon>Ecdysozoa</taxon>
        <taxon>Arthropoda</taxon>
        <taxon>Hexapoda</taxon>
        <taxon>Insecta</taxon>
        <taxon>Pterygota</taxon>
        <taxon>Neoptera</taxon>
        <taxon>Endopterygota</taxon>
        <taxon>Diptera</taxon>
        <taxon>Nematocera</taxon>
        <taxon>Culicoidea</taxon>
        <taxon>Culicidae</taxon>
        <taxon>Culicinae</taxon>
        <taxon>Culicini</taxon>
        <taxon>Culex</taxon>
        <taxon>Culex</taxon>
    </lineage>
</organism>
<evidence type="ECO:0000259" key="5">
    <source>
        <dbReference type="PROSITE" id="PS50027"/>
    </source>
</evidence>
<evidence type="ECO:0000256" key="4">
    <source>
        <dbReference type="SAM" id="Coils"/>
    </source>
</evidence>
<comment type="caution">
    <text evidence="6">The sequence shown here is derived from an EMBL/GenBank/DDBJ whole genome shotgun (WGS) entry which is preliminary data.</text>
</comment>
<feature type="domain" description="Laminin EGF-like" evidence="5">
    <location>
        <begin position="46"/>
        <end position="100"/>
    </location>
</feature>
<dbReference type="PROSITE" id="PS01248">
    <property type="entry name" value="EGF_LAM_1"/>
    <property type="match status" value="1"/>
</dbReference>
<dbReference type="Pfam" id="PF00053">
    <property type="entry name" value="EGF_laminin"/>
    <property type="match status" value="3"/>
</dbReference>
<dbReference type="InterPro" id="IPR050440">
    <property type="entry name" value="Laminin/Netrin_ECM"/>
</dbReference>
<feature type="disulfide bond" evidence="3">
    <location>
        <begin position="70"/>
        <end position="79"/>
    </location>
</feature>
<dbReference type="PANTHER" id="PTHR10574:SF406">
    <property type="entry name" value="LAMININ SUBUNIT ALPHA 5"/>
    <property type="match status" value="1"/>
</dbReference>
<dbReference type="CDD" id="cd00055">
    <property type="entry name" value="EGF_Lam"/>
    <property type="match status" value="3"/>
</dbReference>
<proteinExistence type="predicted"/>
<evidence type="ECO:0000313" key="7">
    <source>
        <dbReference type="Proteomes" id="UP001562425"/>
    </source>
</evidence>
<dbReference type="GO" id="GO:0048731">
    <property type="term" value="P:system development"/>
    <property type="evidence" value="ECO:0007669"/>
    <property type="project" value="UniProtKB-ARBA"/>
</dbReference>
<dbReference type="EMBL" id="JBEHCU010006804">
    <property type="protein sequence ID" value="KAL1396181.1"/>
    <property type="molecule type" value="Genomic_DNA"/>
</dbReference>
<evidence type="ECO:0000256" key="2">
    <source>
        <dbReference type="ARBA" id="ARBA00023292"/>
    </source>
</evidence>
<dbReference type="SUPFAM" id="SSF57196">
    <property type="entry name" value="EGF/Laminin"/>
    <property type="match status" value="3"/>
</dbReference>
<protein>
    <recommendedName>
        <fullName evidence="5">Laminin EGF-like domain-containing protein</fullName>
    </recommendedName>
</protein>
<dbReference type="InterPro" id="IPR002049">
    <property type="entry name" value="LE_dom"/>
</dbReference>
<dbReference type="PANTHER" id="PTHR10574">
    <property type="entry name" value="NETRIN/LAMININ-RELATED"/>
    <property type="match status" value="1"/>
</dbReference>
<evidence type="ECO:0000256" key="3">
    <source>
        <dbReference type="PROSITE-ProRule" id="PRU00460"/>
    </source>
</evidence>
<keyword evidence="7" id="KW-1185">Reference proteome</keyword>
<dbReference type="GO" id="GO:0048513">
    <property type="term" value="P:animal organ development"/>
    <property type="evidence" value="ECO:0007669"/>
    <property type="project" value="UniProtKB-ARBA"/>
</dbReference>
<sequence length="427" mass="47192">MQMADESVICLECPVGYFGPRCELCSDGYFGDPTGVHGAIRMCQACDCNGNVDPNAVGNCNRTTGECLKCIHNTAGLHCDQCLPGHFGDPFALPHGNCEECSCYPRGTEQTDKGISICDPNNGNCQCKPNVIGRNCNECKNERAESQKFDAINAVKELEDAKELAVKAVAEGDGTLKKANFTYHTLSGFKNQVDESKQKAADALESVPSIKRQIDNAIELIANSEAALRSANHNALEARNNAQSAQKKYAEEASKLADNIKKRANTTKNTARDLRHEADQLNGRLAKTENSLAEREANIRKDFNLTKEAKEKVGQAQLNSNEAKSQVEKAMKEVKAIIDELADLRDIDIKSLNALDDQNNYYMTPDGSSSSRLSVGVKRKTINNKKERSLISRNFMQNSMEQFREIMKQTNVEMAHELDRMPIGKFQ</sequence>
<dbReference type="AlphaFoldDB" id="A0ABD1D959"/>
<dbReference type="PROSITE" id="PS50027">
    <property type="entry name" value="EGF_LAM_2"/>
    <property type="match status" value="1"/>
</dbReference>
<feature type="coiled-coil region" evidence="4">
    <location>
        <begin position="214"/>
        <end position="347"/>
    </location>
</feature>
<keyword evidence="2 3" id="KW-0424">Laminin EGF-like domain</keyword>
<gene>
    <name evidence="6" type="ORF">pipiens_001239</name>
</gene>
<dbReference type="Proteomes" id="UP001562425">
    <property type="component" value="Unassembled WGS sequence"/>
</dbReference>
<name>A0ABD1D959_CULPP</name>
<evidence type="ECO:0000313" key="6">
    <source>
        <dbReference type="EMBL" id="KAL1396181.1"/>
    </source>
</evidence>
<reference evidence="6 7" key="1">
    <citation type="submission" date="2024-05" db="EMBL/GenBank/DDBJ databases">
        <title>Culex pipiens pipiens assembly and annotation.</title>
        <authorList>
            <person name="Alout H."/>
            <person name="Durand T."/>
        </authorList>
    </citation>
    <scope>NUCLEOTIDE SEQUENCE [LARGE SCALE GENOMIC DNA]</scope>
    <source>
        <strain evidence="6">HA-2024</strain>
        <tissue evidence="6">Whole body</tissue>
    </source>
</reference>
<evidence type="ECO:0000256" key="1">
    <source>
        <dbReference type="ARBA" id="ARBA00023157"/>
    </source>
</evidence>
<keyword evidence="4" id="KW-0175">Coiled coil</keyword>
<dbReference type="FunFam" id="2.10.25.10:FF:000105">
    <property type="entry name" value="laminin subunit gamma-1"/>
    <property type="match status" value="1"/>
</dbReference>
<keyword evidence="1 3" id="KW-1015">Disulfide bond</keyword>